<dbReference type="Proteomes" id="UP001305414">
    <property type="component" value="Unassembled WGS sequence"/>
</dbReference>
<evidence type="ECO:0000313" key="2">
    <source>
        <dbReference type="Proteomes" id="UP001305414"/>
    </source>
</evidence>
<reference evidence="1 2" key="1">
    <citation type="submission" date="2023-10" db="EMBL/GenBank/DDBJ databases">
        <title>Draft genome sequence of Xylaria bambusicola isolate GMP-LS, the root and basal stem rot pathogen of sugarcane in Indonesia.</title>
        <authorList>
            <person name="Selvaraj P."/>
            <person name="Muralishankar V."/>
            <person name="Muruganantham S."/>
            <person name="Sp S."/>
            <person name="Haryani S."/>
            <person name="Lau K.J.X."/>
            <person name="Naqvi N.I."/>
        </authorList>
    </citation>
    <scope>NUCLEOTIDE SEQUENCE [LARGE SCALE GENOMIC DNA]</scope>
    <source>
        <strain evidence="1">GMP-LS</strain>
    </source>
</reference>
<proteinExistence type="predicted"/>
<protein>
    <submittedName>
        <fullName evidence="1">Uncharacterized protein</fullName>
    </submittedName>
</protein>
<name>A0AAN7URF9_9PEZI</name>
<dbReference type="AlphaFoldDB" id="A0AAN7URF9"/>
<organism evidence="1 2">
    <name type="scientific">Xylaria bambusicola</name>
    <dbReference type="NCBI Taxonomy" id="326684"/>
    <lineage>
        <taxon>Eukaryota</taxon>
        <taxon>Fungi</taxon>
        <taxon>Dikarya</taxon>
        <taxon>Ascomycota</taxon>
        <taxon>Pezizomycotina</taxon>
        <taxon>Sordariomycetes</taxon>
        <taxon>Xylariomycetidae</taxon>
        <taxon>Xylariales</taxon>
        <taxon>Xylariaceae</taxon>
        <taxon>Xylaria</taxon>
    </lineage>
</organism>
<comment type="caution">
    <text evidence="1">The sequence shown here is derived from an EMBL/GenBank/DDBJ whole genome shotgun (WGS) entry which is preliminary data.</text>
</comment>
<gene>
    <name evidence="1" type="ORF">RRF57_008063</name>
</gene>
<accession>A0AAN7URF9</accession>
<sequence length="131" mass="14261">MDIWNAYISIASRNIQPPLQLALLLQDLELEAFDAVLQGVAALFHDAGAEFRVSSNTFLFLAALALLREDVEPEFSRRPCCSSARARSDSMRRSTRSMCASARSRSVVMAGESSERSEASAAWSVVCGISS</sequence>
<evidence type="ECO:0000313" key="1">
    <source>
        <dbReference type="EMBL" id="KAK5632349.1"/>
    </source>
</evidence>
<dbReference type="EMBL" id="JAWHQM010000024">
    <property type="protein sequence ID" value="KAK5632349.1"/>
    <property type="molecule type" value="Genomic_DNA"/>
</dbReference>
<keyword evidence="2" id="KW-1185">Reference proteome</keyword>